<dbReference type="Pfam" id="PF02897">
    <property type="entry name" value="Peptidase_S9_N"/>
    <property type="match status" value="1"/>
</dbReference>
<dbReference type="InterPro" id="IPR029058">
    <property type="entry name" value="AB_hydrolase_fold"/>
</dbReference>
<evidence type="ECO:0000256" key="4">
    <source>
        <dbReference type="ARBA" id="ARBA00022801"/>
    </source>
</evidence>
<evidence type="ECO:0000256" key="2">
    <source>
        <dbReference type="ARBA" id="ARBA00011897"/>
    </source>
</evidence>
<evidence type="ECO:0000313" key="10">
    <source>
        <dbReference type="Proteomes" id="UP001597100"/>
    </source>
</evidence>
<sequence>MKNSALLIFMVIGMYAHAQKTYEYPDAPKESVFDTYFEETVPDPYQWMENPADPRLKSWLAEQEKLTHKQTKRQTHIWDLRAQIYAMFRGVRREKTDDFVERDPKLQNKYDFKNKWNNNSLELLYKPKDKKNYKRLFRAKDLLENKNDHLQIEKVVNEEENLVAIAVSVNGSDWATGYVFDLVTGAQIPFKLENIRGAGFSWHGRDLYYDAYERPETGRELLDKAKGQKLYRLSIADSSSHPVALYRNPDTTGTNRFSFDIIDDRLVLNHYLKSNGTWYRAISVADLKKEYFQPQRFLVFPSEEGTELKITHIKNDSVFLRTNIGAPHGKVLLANVNRPNQLSEFIPEYDIDLQYMNKLGKDKLACVYLKEGQNIALIFNLKGELLKKIDFPKGKKLNHFYEESDEAEFTSFSISSFFHPLTWYQISLDDLEFKATESLTVPYNIEDLETRYVTYTSKDGEEIPMYITCGKETVLDGNNPVLMYGYGGYGVTVEPFFSQSTGLLLAHGGILAVPNIRGGGAKGDAWALEGRRLKKQNAIDDFIAAGEYLIDNKYTNPGKLVITGGSHGAMLVSAASTQRPELFKAVIAEAGPYDMLRFNKFTVGAVNTNLREFGDPTIREDYNILKSYSPLHSLQKDKKYPNMLLITGDSDDRVPPHHSYKFLAQIQEFGDPAGLYHMYLTPGSGHGGALTPEDAVEKLLFEYYFLFDQLDIRFY</sequence>
<protein>
    <recommendedName>
        <fullName evidence="2">prolyl oligopeptidase</fullName>
        <ecNumber evidence="2">3.4.21.26</ecNumber>
    </recommendedName>
</protein>
<feature type="domain" description="Peptidase S9A N-terminal" evidence="8">
    <location>
        <begin position="29"/>
        <end position="431"/>
    </location>
</feature>
<evidence type="ECO:0000256" key="1">
    <source>
        <dbReference type="ARBA" id="ARBA00001070"/>
    </source>
</evidence>
<dbReference type="Gene3D" id="2.130.10.120">
    <property type="entry name" value="Prolyl oligopeptidase, N-terminal domain"/>
    <property type="match status" value="1"/>
</dbReference>
<feature type="domain" description="Peptidase S9 prolyl oligopeptidase catalytic" evidence="7">
    <location>
        <begin position="497"/>
        <end position="711"/>
    </location>
</feature>
<evidence type="ECO:0000313" key="9">
    <source>
        <dbReference type="EMBL" id="MFD0975260.1"/>
    </source>
</evidence>
<dbReference type="Pfam" id="PF00326">
    <property type="entry name" value="Peptidase_S9"/>
    <property type="match status" value="1"/>
</dbReference>
<dbReference type="InterPro" id="IPR002470">
    <property type="entry name" value="Peptidase_S9A"/>
</dbReference>
<dbReference type="EC" id="3.4.21.26" evidence="2"/>
<comment type="caution">
    <text evidence="9">The sequence shown here is derived from an EMBL/GenBank/DDBJ whole genome shotgun (WGS) entry which is preliminary data.</text>
</comment>
<name>A0ABW3ICJ6_9FLAO</name>
<keyword evidence="6" id="KW-0175">Coiled coil</keyword>
<dbReference type="InterPro" id="IPR001375">
    <property type="entry name" value="Peptidase_S9_cat"/>
</dbReference>
<dbReference type="RefSeq" id="WP_380736271.1">
    <property type="nucleotide sequence ID" value="NZ_JBHTJP010000002.1"/>
</dbReference>
<proteinExistence type="predicted"/>
<evidence type="ECO:0000256" key="6">
    <source>
        <dbReference type="SAM" id="Coils"/>
    </source>
</evidence>
<accession>A0ABW3ICJ6</accession>
<feature type="coiled-coil region" evidence="6">
    <location>
        <begin position="133"/>
        <end position="160"/>
    </location>
</feature>
<dbReference type="SUPFAM" id="SSF53474">
    <property type="entry name" value="alpha/beta-Hydrolases"/>
    <property type="match status" value="1"/>
</dbReference>
<dbReference type="PRINTS" id="PR00862">
    <property type="entry name" value="PROLIGOPTASE"/>
</dbReference>
<keyword evidence="4" id="KW-0378">Hydrolase</keyword>
<keyword evidence="3" id="KW-0645">Protease</keyword>
<evidence type="ECO:0000259" key="7">
    <source>
        <dbReference type="Pfam" id="PF00326"/>
    </source>
</evidence>
<organism evidence="9 10">
    <name type="scientific">Salinimicrobium gaetbulicola</name>
    <dbReference type="NCBI Taxonomy" id="999702"/>
    <lineage>
        <taxon>Bacteria</taxon>
        <taxon>Pseudomonadati</taxon>
        <taxon>Bacteroidota</taxon>
        <taxon>Flavobacteriia</taxon>
        <taxon>Flavobacteriales</taxon>
        <taxon>Flavobacteriaceae</taxon>
        <taxon>Salinimicrobium</taxon>
    </lineage>
</organism>
<comment type="catalytic activity">
    <reaction evidence="1">
        <text>Hydrolysis of Pro-|-Xaa &gt;&gt; Ala-|-Xaa in oligopeptides.</text>
        <dbReference type="EC" id="3.4.21.26"/>
    </reaction>
</comment>
<dbReference type="InterPro" id="IPR051167">
    <property type="entry name" value="Prolyl_oligopep/macrocyclase"/>
</dbReference>
<dbReference type="EMBL" id="JBHTJP010000002">
    <property type="protein sequence ID" value="MFD0975260.1"/>
    <property type="molecule type" value="Genomic_DNA"/>
</dbReference>
<dbReference type="SUPFAM" id="SSF50993">
    <property type="entry name" value="Peptidase/esterase 'gauge' domain"/>
    <property type="match status" value="1"/>
</dbReference>
<dbReference type="InterPro" id="IPR023302">
    <property type="entry name" value="Pept_S9A_N"/>
</dbReference>
<evidence type="ECO:0000256" key="3">
    <source>
        <dbReference type="ARBA" id="ARBA00022670"/>
    </source>
</evidence>
<gene>
    <name evidence="9" type="ORF">ACFQ1G_00510</name>
</gene>
<keyword evidence="10" id="KW-1185">Reference proteome</keyword>
<evidence type="ECO:0000259" key="8">
    <source>
        <dbReference type="Pfam" id="PF02897"/>
    </source>
</evidence>
<evidence type="ECO:0000256" key="5">
    <source>
        <dbReference type="ARBA" id="ARBA00022825"/>
    </source>
</evidence>
<reference evidence="10" key="1">
    <citation type="journal article" date="2019" name="Int. J. Syst. Evol. Microbiol.">
        <title>The Global Catalogue of Microorganisms (GCM) 10K type strain sequencing project: providing services to taxonomists for standard genome sequencing and annotation.</title>
        <authorList>
            <consortium name="The Broad Institute Genomics Platform"/>
            <consortium name="The Broad Institute Genome Sequencing Center for Infectious Disease"/>
            <person name="Wu L."/>
            <person name="Ma J."/>
        </authorList>
    </citation>
    <scope>NUCLEOTIDE SEQUENCE [LARGE SCALE GENOMIC DNA]</scope>
    <source>
        <strain evidence="10">CCUG 60898</strain>
    </source>
</reference>
<keyword evidence="5" id="KW-0720">Serine protease</keyword>
<dbReference type="Proteomes" id="UP001597100">
    <property type="component" value="Unassembled WGS sequence"/>
</dbReference>
<dbReference type="PANTHER" id="PTHR42881">
    <property type="entry name" value="PROLYL ENDOPEPTIDASE"/>
    <property type="match status" value="1"/>
</dbReference>
<dbReference type="Gene3D" id="3.40.50.1820">
    <property type="entry name" value="alpha/beta hydrolase"/>
    <property type="match status" value="1"/>
</dbReference>
<dbReference type="PANTHER" id="PTHR42881:SF2">
    <property type="entry name" value="PROLYL ENDOPEPTIDASE"/>
    <property type="match status" value="1"/>
</dbReference>